<gene>
    <name evidence="2" type="ORF">GRF29_213g471088</name>
</gene>
<dbReference type="AlphaFoldDB" id="A0AAN6RCW3"/>
<dbReference type="GO" id="GO:0046521">
    <property type="term" value="P:sphingoid catabolic process"/>
    <property type="evidence" value="ECO:0007669"/>
    <property type="project" value="TreeGrafter"/>
</dbReference>
<reference evidence="2 3" key="1">
    <citation type="submission" date="2021-02" db="EMBL/GenBank/DDBJ databases">
        <title>Genome assembly of Pseudopithomyces chartarum.</title>
        <authorList>
            <person name="Jauregui R."/>
            <person name="Singh J."/>
            <person name="Voisey C."/>
        </authorList>
    </citation>
    <scope>NUCLEOTIDE SEQUENCE [LARGE SCALE GENOMIC DNA]</scope>
    <source>
        <strain evidence="2 3">AGR01</strain>
    </source>
</reference>
<proteinExistence type="predicted"/>
<organism evidence="2 3">
    <name type="scientific">Pseudopithomyces chartarum</name>
    <dbReference type="NCBI Taxonomy" id="1892770"/>
    <lineage>
        <taxon>Eukaryota</taxon>
        <taxon>Fungi</taxon>
        <taxon>Dikarya</taxon>
        <taxon>Ascomycota</taxon>
        <taxon>Pezizomycotina</taxon>
        <taxon>Dothideomycetes</taxon>
        <taxon>Pleosporomycetidae</taxon>
        <taxon>Pleosporales</taxon>
        <taxon>Massarineae</taxon>
        <taxon>Didymosphaeriaceae</taxon>
        <taxon>Pseudopithomyces</taxon>
    </lineage>
</organism>
<keyword evidence="1" id="KW-0812">Transmembrane</keyword>
<accession>A0AAN6RCW3</accession>
<name>A0AAN6RCW3_9PLEO</name>
<feature type="transmembrane region" description="Helical" evidence="1">
    <location>
        <begin position="61"/>
        <end position="86"/>
    </location>
</feature>
<dbReference type="EMBL" id="WVTA01000017">
    <property type="protein sequence ID" value="KAK3200946.1"/>
    <property type="molecule type" value="Genomic_DNA"/>
</dbReference>
<sequence length="177" mass="19263">MRAPSPGHWSSTGKITALFQVLVIDPPIQGTNTSALRTPGLLSRLNLPLNFTSIASLNYAILYPIISPNIVGFTLGPLILGGAALANRLVPNYDRTKVNSIAAAVHVISWILQFIGHGKYEGRKPALLDNLVQALFLAPLFVWYEILFKLGFYKNLKKEVDSGIAVELAKLNAKKGL</sequence>
<evidence type="ECO:0000313" key="3">
    <source>
        <dbReference type="Proteomes" id="UP001280581"/>
    </source>
</evidence>
<dbReference type="InterPro" id="IPR009305">
    <property type="entry name" value="Mpo1-like"/>
</dbReference>
<dbReference type="PANTHER" id="PTHR28026">
    <property type="entry name" value="DUF962 DOMAIN PROTEIN (AFU_ORTHOLOGUE AFUA_8G05310)"/>
    <property type="match status" value="1"/>
</dbReference>
<evidence type="ECO:0008006" key="4">
    <source>
        <dbReference type="Google" id="ProtNLM"/>
    </source>
</evidence>
<evidence type="ECO:0000313" key="2">
    <source>
        <dbReference type="EMBL" id="KAK3200946.1"/>
    </source>
</evidence>
<dbReference type="GO" id="GO:0005783">
    <property type="term" value="C:endoplasmic reticulum"/>
    <property type="evidence" value="ECO:0007669"/>
    <property type="project" value="TreeGrafter"/>
</dbReference>
<keyword evidence="1" id="KW-0472">Membrane</keyword>
<feature type="transmembrane region" description="Helical" evidence="1">
    <location>
        <begin position="98"/>
        <end position="116"/>
    </location>
</feature>
<dbReference type="PANTHER" id="PTHR28026:SF9">
    <property type="entry name" value="2-HYDROXY-PALMITIC ACID DIOXYGENASE MPO1"/>
    <property type="match status" value="1"/>
</dbReference>
<protein>
    <recommendedName>
        <fullName evidence="4">DUF962-domain-containing protein</fullName>
    </recommendedName>
</protein>
<keyword evidence="1" id="KW-1133">Transmembrane helix</keyword>
<dbReference type="GO" id="GO:0016020">
    <property type="term" value="C:membrane"/>
    <property type="evidence" value="ECO:0007669"/>
    <property type="project" value="GOC"/>
</dbReference>
<keyword evidence="3" id="KW-1185">Reference proteome</keyword>
<dbReference type="Proteomes" id="UP001280581">
    <property type="component" value="Unassembled WGS sequence"/>
</dbReference>
<comment type="caution">
    <text evidence="2">The sequence shown here is derived from an EMBL/GenBank/DDBJ whole genome shotgun (WGS) entry which is preliminary data.</text>
</comment>
<evidence type="ECO:0000256" key="1">
    <source>
        <dbReference type="SAM" id="Phobius"/>
    </source>
</evidence>
<dbReference type="Pfam" id="PF06127">
    <property type="entry name" value="Mpo1-like"/>
    <property type="match status" value="1"/>
</dbReference>
<feature type="transmembrane region" description="Helical" evidence="1">
    <location>
        <begin position="131"/>
        <end position="148"/>
    </location>
</feature>